<dbReference type="RefSeq" id="WP_129985270.1">
    <property type="nucleotide sequence ID" value="NZ_SDPU01000009.1"/>
</dbReference>
<protein>
    <submittedName>
        <fullName evidence="1">Uncharacterized protein</fullName>
    </submittedName>
</protein>
<comment type="caution">
    <text evidence="1">The sequence shown here is derived from an EMBL/GenBank/DDBJ whole genome shotgun (WGS) entry which is preliminary data.</text>
</comment>
<sequence>MVILWMRGSASLSEEGVMHTRKNRDRVQASACRGVGCFELATVRVHLGDDSIDLCPLHWQERRASPQKRLVVEKELSRPTCFKLECRADAVSGMTHLDGRCLPVCEQHLEDLSWVTPSQRELAALGGQHE</sequence>
<reference evidence="1 2" key="1">
    <citation type="submission" date="2019-01" db="EMBL/GenBank/DDBJ databases">
        <title>Nocardioides guangzhouensis sp. nov., an actinobacterium isolated from soil.</title>
        <authorList>
            <person name="Fu Y."/>
            <person name="Cai Y."/>
            <person name="Lin Z."/>
            <person name="Chen P."/>
        </authorList>
    </citation>
    <scope>NUCLEOTIDE SEQUENCE [LARGE SCALE GENOMIC DNA]</scope>
    <source>
        <strain evidence="1 2">NBRC 105384</strain>
    </source>
</reference>
<organism evidence="1 2">
    <name type="scientific">Nocardioides iriomotensis</name>
    <dbReference type="NCBI Taxonomy" id="715784"/>
    <lineage>
        <taxon>Bacteria</taxon>
        <taxon>Bacillati</taxon>
        <taxon>Actinomycetota</taxon>
        <taxon>Actinomycetes</taxon>
        <taxon>Propionibacteriales</taxon>
        <taxon>Nocardioidaceae</taxon>
        <taxon>Nocardioides</taxon>
    </lineage>
</organism>
<evidence type="ECO:0000313" key="2">
    <source>
        <dbReference type="Proteomes" id="UP000291189"/>
    </source>
</evidence>
<proteinExistence type="predicted"/>
<evidence type="ECO:0000313" key="1">
    <source>
        <dbReference type="EMBL" id="RYU14847.1"/>
    </source>
</evidence>
<keyword evidence="2" id="KW-1185">Reference proteome</keyword>
<gene>
    <name evidence="1" type="ORF">ETU37_02350</name>
</gene>
<dbReference type="Proteomes" id="UP000291189">
    <property type="component" value="Unassembled WGS sequence"/>
</dbReference>
<name>A0A4Q5J7Z5_9ACTN</name>
<dbReference type="AlphaFoldDB" id="A0A4Q5J7Z5"/>
<dbReference type="EMBL" id="SDPU01000009">
    <property type="protein sequence ID" value="RYU14847.1"/>
    <property type="molecule type" value="Genomic_DNA"/>
</dbReference>
<accession>A0A4Q5J7Z5</accession>